<dbReference type="EMBL" id="CM035424">
    <property type="protein sequence ID" value="KAH7352216.1"/>
    <property type="molecule type" value="Genomic_DNA"/>
</dbReference>
<evidence type="ECO:0000313" key="1">
    <source>
        <dbReference type="EMBL" id="KAH7352216.1"/>
    </source>
</evidence>
<dbReference type="AlphaFoldDB" id="A0A8T2SJ62"/>
<evidence type="ECO:0000313" key="2">
    <source>
        <dbReference type="Proteomes" id="UP000825935"/>
    </source>
</evidence>
<accession>A0A8T2SJ62</accession>
<keyword evidence="2" id="KW-1185">Reference proteome</keyword>
<organism evidence="1 2">
    <name type="scientific">Ceratopteris richardii</name>
    <name type="common">Triangle waterfern</name>
    <dbReference type="NCBI Taxonomy" id="49495"/>
    <lineage>
        <taxon>Eukaryota</taxon>
        <taxon>Viridiplantae</taxon>
        <taxon>Streptophyta</taxon>
        <taxon>Embryophyta</taxon>
        <taxon>Tracheophyta</taxon>
        <taxon>Polypodiopsida</taxon>
        <taxon>Polypodiidae</taxon>
        <taxon>Polypodiales</taxon>
        <taxon>Pteridineae</taxon>
        <taxon>Pteridaceae</taxon>
        <taxon>Parkerioideae</taxon>
        <taxon>Ceratopteris</taxon>
    </lineage>
</organism>
<protein>
    <submittedName>
        <fullName evidence="1">Uncharacterized protein</fullName>
    </submittedName>
</protein>
<comment type="caution">
    <text evidence="1">The sequence shown here is derived from an EMBL/GenBank/DDBJ whole genome shotgun (WGS) entry which is preliminary data.</text>
</comment>
<dbReference type="Proteomes" id="UP000825935">
    <property type="component" value="Chromosome 19"/>
</dbReference>
<proteinExistence type="predicted"/>
<gene>
    <name evidence="1" type="ORF">KP509_19G034900</name>
</gene>
<sequence>MLSPPPPIHLRESLSPAPSLLPISSADSGIINDFWTHPSSVLFFREEARSSMMPSSLSPLFPPPVENIESILGHRAMVTQLLSPSPPFRHASESAYPQPNLHSTVHQDHYPTTYRRLSPSLEKHEASLSSPWERFLRSPASFDRLIRSPSPHGLPHQEVPSSDMQLHIRPLSNTFIPSPSNLFPLSPFPGCRSPNAFSWLPPWPPSPLLSAALLSPSIFVSSPAGQGLFIHSPTGCSYPPKSEPSDKPC</sequence>
<name>A0A8T2SJ62_CERRI</name>
<reference evidence="1" key="1">
    <citation type="submission" date="2021-08" db="EMBL/GenBank/DDBJ databases">
        <title>WGS assembly of Ceratopteris richardii.</title>
        <authorList>
            <person name="Marchant D.B."/>
            <person name="Chen G."/>
            <person name="Jenkins J."/>
            <person name="Shu S."/>
            <person name="Leebens-Mack J."/>
            <person name="Grimwood J."/>
            <person name="Schmutz J."/>
            <person name="Soltis P."/>
            <person name="Soltis D."/>
            <person name="Chen Z.-H."/>
        </authorList>
    </citation>
    <scope>NUCLEOTIDE SEQUENCE</scope>
    <source>
        <strain evidence="1">Whitten #5841</strain>
        <tissue evidence="1">Leaf</tissue>
    </source>
</reference>